<keyword evidence="2" id="KW-0732">Signal</keyword>
<proteinExistence type="predicted"/>
<accession>A0A974NIM1</accession>
<dbReference type="PROSITE" id="PS51257">
    <property type="entry name" value="PROKAR_LIPOPROTEIN"/>
    <property type="match status" value="1"/>
</dbReference>
<feature type="compositionally biased region" description="Basic and acidic residues" evidence="1">
    <location>
        <begin position="161"/>
        <end position="174"/>
    </location>
</feature>
<keyword evidence="4" id="KW-1185">Reference proteome</keyword>
<evidence type="ECO:0000256" key="2">
    <source>
        <dbReference type="SAM" id="SignalP"/>
    </source>
</evidence>
<name>A0A974NIM1_PERPY</name>
<feature type="signal peptide" evidence="2">
    <location>
        <begin position="1"/>
        <end position="22"/>
    </location>
</feature>
<sequence length="278" mass="31690">MRKKALLFLLALSLLAGCTTRAYETNMELGRNELKKQHYLEASEAFDKAYQDNDSAEAKDLRNMSAAMSKAMTAYETSDYPTALTLLDKVIKYKTSESEGKDVHKQAKELKKEVSKAIKESEEMTLKLEEGKVLLSQKQYKEAHSLFREVTESNQPSTSKLKSEAKKLIDKTVQSEDQTGNTSETEKPEETDKQSETKETNESTELTKEEGKELVAEFIKMNDSSNLTIQFDREDEKGNYIFQVYEIVIDNAETKEGHTATWGWYSVNPKTKEVEDLM</sequence>
<gene>
    <name evidence="3" type="ORF">I6J18_11905</name>
</gene>
<dbReference type="Gene3D" id="1.25.40.10">
    <property type="entry name" value="Tetratricopeptide repeat domain"/>
    <property type="match status" value="1"/>
</dbReference>
<protein>
    <recommendedName>
        <fullName evidence="5">Lipoprotein</fullName>
    </recommendedName>
</protein>
<dbReference type="KEGG" id="ppsr:I6J18_11905"/>
<evidence type="ECO:0000313" key="4">
    <source>
        <dbReference type="Proteomes" id="UP000595254"/>
    </source>
</evidence>
<feature type="chain" id="PRO_5039016574" description="Lipoprotein" evidence="2">
    <location>
        <begin position="23"/>
        <end position="278"/>
    </location>
</feature>
<feature type="region of interest" description="Disordered" evidence="1">
    <location>
        <begin position="147"/>
        <end position="209"/>
    </location>
</feature>
<organism evidence="3 4">
    <name type="scientific">Peribacillus psychrosaccharolyticus</name>
    <name type="common">Bacillus psychrosaccharolyticus</name>
    <dbReference type="NCBI Taxonomy" id="1407"/>
    <lineage>
        <taxon>Bacteria</taxon>
        <taxon>Bacillati</taxon>
        <taxon>Bacillota</taxon>
        <taxon>Bacilli</taxon>
        <taxon>Bacillales</taxon>
        <taxon>Bacillaceae</taxon>
        <taxon>Peribacillus</taxon>
    </lineage>
</organism>
<evidence type="ECO:0000313" key="3">
    <source>
        <dbReference type="EMBL" id="QQS98473.1"/>
    </source>
</evidence>
<dbReference type="SUPFAM" id="SSF48452">
    <property type="entry name" value="TPR-like"/>
    <property type="match status" value="1"/>
</dbReference>
<dbReference type="Proteomes" id="UP000595254">
    <property type="component" value="Chromosome"/>
</dbReference>
<evidence type="ECO:0008006" key="5">
    <source>
        <dbReference type="Google" id="ProtNLM"/>
    </source>
</evidence>
<feature type="compositionally biased region" description="Basic and acidic residues" evidence="1">
    <location>
        <begin position="184"/>
        <end position="209"/>
    </location>
</feature>
<dbReference type="EMBL" id="CP068053">
    <property type="protein sequence ID" value="QQS98473.1"/>
    <property type="molecule type" value="Genomic_DNA"/>
</dbReference>
<dbReference type="InterPro" id="IPR011990">
    <property type="entry name" value="TPR-like_helical_dom_sf"/>
</dbReference>
<dbReference type="AlphaFoldDB" id="A0A974NIM1"/>
<dbReference type="RefSeq" id="WP_040373503.1">
    <property type="nucleotide sequence ID" value="NZ_CP068053.1"/>
</dbReference>
<reference evidence="3 4" key="1">
    <citation type="submission" date="2021-01" db="EMBL/GenBank/DDBJ databases">
        <title>FDA dAtabase for Regulatory Grade micrObial Sequences (FDA-ARGOS): Supporting development and validation of Infectious Disease Dx tests.</title>
        <authorList>
            <person name="Nelson B."/>
            <person name="Plummer A."/>
            <person name="Tallon L."/>
            <person name="Sadzewicz L."/>
            <person name="Zhao X."/>
            <person name="Boylan J."/>
            <person name="Ott S."/>
            <person name="Bowen H."/>
            <person name="Vavikolanu K."/>
            <person name="Mehta A."/>
            <person name="Aluvathingal J."/>
            <person name="Nadendla S."/>
            <person name="Myers T."/>
            <person name="Yan Y."/>
            <person name="Sichtig H."/>
        </authorList>
    </citation>
    <scope>NUCLEOTIDE SEQUENCE [LARGE SCALE GENOMIC DNA]</scope>
    <source>
        <strain evidence="3 4">FDAARGOS_1161</strain>
    </source>
</reference>
<evidence type="ECO:0000256" key="1">
    <source>
        <dbReference type="SAM" id="MobiDB-lite"/>
    </source>
</evidence>